<dbReference type="GeneTree" id="ENSGT00940000160728"/>
<dbReference type="InterPro" id="IPR017455">
    <property type="entry name" value="Znf_FYVE-rel"/>
</dbReference>
<evidence type="ECO:0000256" key="2">
    <source>
        <dbReference type="ARBA" id="ARBA00022771"/>
    </source>
</evidence>
<feature type="domain" description="PH" evidence="6">
    <location>
        <begin position="34"/>
        <end position="130"/>
    </location>
</feature>
<dbReference type="AlphaFoldDB" id="A0A3Q3AIC6"/>
<dbReference type="PANTHER" id="PTHR46280">
    <property type="entry name" value="PLECKSTRIN HOMOLOGY DOMAIN-CONTAINING FAMILY F MEMBER 2-RELATED"/>
    <property type="match status" value="1"/>
</dbReference>
<dbReference type="STRING" id="37003.ENSKMAP00000016433"/>
<dbReference type="GO" id="GO:0008270">
    <property type="term" value="F:zinc ion binding"/>
    <property type="evidence" value="ECO:0007669"/>
    <property type="project" value="UniProtKB-KW"/>
</dbReference>
<protein>
    <submittedName>
        <fullName evidence="8">Pleckstrin homology and FYVE domain containing 1</fullName>
    </submittedName>
</protein>
<dbReference type="PROSITE" id="PS50003">
    <property type="entry name" value="PH_DOMAIN"/>
    <property type="match status" value="1"/>
</dbReference>
<dbReference type="InterPro" id="IPR013083">
    <property type="entry name" value="Znf_RING/FYVE/PHD"/>
</dbReference>
<keyword evidence="9" id="KW-1185">Reference proteome</keyword>
<evidence type="ECO:0000259" key="7">
    <source>
        <dbReference type="PROSITE" id="PS50178"/>
    </source>
</evidence>
<dbReference type="CTD" id="79156"/>
<accession>A0A3Q3AIC6</accession>
<dbReference type="SUPFAM" id="SSF50729">
    <property type="entry name" value="PH domain-like"/>
    <property type="match status" value="1"/>
</dbReference>
<organism evidence="8 9">
    <name type="scientific">Kryptolebias marmoratus</name>
    <name type="common">Mangrove killifish</name>
    <name type="synonym">Rivulus marmoratus</name>
    <dbReference type="NCBI Taxonomy" id="37003"/>
    <lineage>
        <taxon>Eukaryota</taxon>
        <taxon>Metazoa</taxon>
        <taxon>Chordata</taxon>
        <taxon>Craniata</taxon>
        <taxon>Vertebrata</taxon>
        <taxon>Euteleostomi</taxon>
        <taxon>Actinopterygii</taxon>
        <taxon>Neopterygii</taxon>
        <taxon>Teleostei</taxon>
        <taxon>Neoteleostei</taxon>
        <taxon>Acanthomorphata</taxon>
        <taxon>Ovalentaria</taxon>
        <taxon>Atherinomorphae</taxon>
        <taxon>Cyprinodontiformes</taxon>
        <taxon>Rivulidae</taxon>
        <taxon>Kryptolebias</taxon>
    </lineage>
</organism>
<dbReference type="InterPro" id="IPR037871">
    <property type="entry name" value="PH_Phafin"/>
</dbReference>
<feature type="compositionally biased region" description="Acidic residues" evidence="5">
    <location>
        <begin position="231"/>
        <end position="250"/>
    </location>
</feature>
<dbReference type="GO" id="GO:0035091">
    <property type="term" value="F:phosphatidylinositol binding"/>
    <property type="evidence" value="ECO:0007669"/>
    <property type="project" value="TreeGrafter"/>
</dbReference>
<dbReference type="GO" id="GO:0007032">
    <property type="term" value="P:endosome organization"/>
    <property type="evidence" value="ECO:0007669"/>
    <property type="project" value="TreeGrafter"/>
</dbReference>
<dbReference type="InterPro" id="IPR011993">
    <property type="entry name" value="PH-like_dom_sf"/>
</dbReference>
<reference evidence="8" key="1">
    <citation type="submission" date="2025-08" db="UniProtKB">
        <authorList>
            <consortium name="Ensembl"/>
        </authorList>
    </citation>
    <scope>IDENTIFICATION</scope>
</reference>
<dbReference type="KEGG" id="kmr:108237890"/>
<feature type="compositionally biased region" description="Basic and acidic residues" evidence="5">
    <location>
        <begin position="220"/>
        <end position="230"/>
    </location>
</feature>
<evidence type="ECO:0000313" key="8">
    <source>
        <dbReference type="Ensembl" id="ENSKMAP00000016433.1"/>
    </source>
</evidence>
<dbReference type="Pfam" id="PF00169">
    <property type="entry name" value="PH"/>
    <property type="match status" value="1"/>
</dbReference>
<dbReference type="InterPro" id="IPR000306">
    <property type="entry name" value="Znf_FYVE"/>
</dbReference>
<keyword evidence="3" id="KW-0862">Zinc</keyword>
<dbReference type="SMART" id="SM00233">
    <property type="entry name" value="PH"/>
    <property type="match status" value="1"/>
</dbReference>
<dbReference type="InterPro" id="IPR001849">
    <property type="entry name" value="PH_domain"/>
</dbReference>
<feature type="domain" description="FYVE-type" evidence="7">
    <location>
        <begin position="151"/>
        <end position="211"/>
    </location>
</feature>
<sequence length="267" mass="30773">MSQLNFAEENRERIRAVEASFGSAGKPLYQDGRILIGEGKLMKQSRRGLQPKVFFLFNDMLVYGSIILNGRWYTKQQIIPLEAIQLKDKKDSIDSTNQWLIRTPRKSFFVEASCEEEKQAWIDHMIDCQSKLLQRGQCTLRSNFAVTWVPDEASPTCMRCDYKFTLTHRRHHCRNCGLLVCATCSKKRGVIEHIHPTKPLRLCEECHGKLANGNAKNLRQRGDSDGRSSSDEDGAEWYSVEEETGEDEEQMSSWVSYSYLTPQHFKP</sequence>
<dbReference type="Pfam" id="PF01363">
    <property type="entry name" value="FYVE"/>
    <property type="match status" value="1"/>
</dbReference>
<dbReference type="PROSITE" id="PS50178">
    <property type="entry name" value="ZF_FYVE"/>
    <property type="match status" value="1"/>
</dbReference>
<evidence type="ECO:0000256" key="4">
    <source>
        <dbReference type="PROSITE-ProRule" id="PRU00091"/>
    </source>
</evidence>
<dbReference type="Ensembl" id="ENSKMAT00000016664.1">
    <property type="protein sequence ID" value="ENSKMAP00000016433.1"/>
    <property type="gene ID" value="ENSKMAG00000012266.1"/>
</dbReference>
<proteinExistence type="predicted"/>
<dbReference type="GeneID" id="108237890"/>
<reference evidence="8" key="2">
    <citation type="submission" date="2025-09" db="UniProtKB">
        <authorList>
            <consortium name="Ensembl"/>
        </authorList>
    </citation>
    <scope>IDENTIFICATION</scope>
</reference>
<evidence type="ECO:0000259" key="6">
    <source>
        <dbReference type="PROSITE" id="PS50003"/>
    </source>
</evidence>
<dbReference type="OMA" id="EEQMEDH"/>
<dbReference type="PANTHER" id="PTHR46280:SF2">
    <property type="entry name" value="PLECKSTRIN HOMOLOGY DOMAIN-CONTAINING FAMILY F MEMBER 1"/>
    <property type="match status" value="1"/>
</dbReference>
<dbReference type="RefSeq" id="XP_017275093.1">
    <property type="nucleotide sequence ID" value="XM_017419604.3"/>
</dbReference>
<dbReference type="InterPro" id="IPR011011">
    <property type="entry name" value="Znf_FYVE_PHD"/>
</dbReference>
<name>A0A3Q3AIC6_KRYMA</name>
<dbReference type="SMART" id="SM00064">
    <property type="entry name" value="FYVE"/>
    <property type="match status" value="1"/>
</dbReference>
<keyword evidence="2 4" id="KW-0863">Zinc-finger</keyword>
<dbReference type="Gene3D" id="3.30.40.10">
    <property type="entry name" value="Zinc/RING finger domain, C3HC4 (zinc finger)"/>
    <property type="match status" value="1"/>
</dbReference>
<dbReference type="OrthoDB" id="70570at2759"/>
<feature type="region of interest" description="Disordered" evidence="5">
    <location>
        <begin position="217"/>
        <end position="253"/>
    </location>
</feature>
<dbReference type="GO" id="GO:0005769">
    <property type="term" value="C:early endosome"/>
    <property type="evidence" value="ECO:0007669"/>
    <property type="project" value="TreeGrafter"/>
</dbReference>
<dbReference type="Proteomes" id="UP000264800">
    <property type="component" value="Unplaced"/>
</dbReference>
<evidence type="ECO:0000313" key="9">
    <source>
        <dbReference type="Proteomes" id="UP000264800"/>
    </source>
</evidence>
<dbReference type="GO" id="GO:0008333">
    <property type="term" value="P:endosome to lysosome transport"/>
    <property type="evidence" value="ECO:0007669"/>
    <property type="project" value="TreeGrafter"/>
</dbReference>
<dbReference type="SUPFAM" id="SSF57903">
    <property type="entry name" value="FYVE/PHD zinc finger"/>
    <property type="match status" value="1"/>
</dbReference>
<dbReference type="Gene3D" id="2.30.29.30">
    <property type="entry name" value="Pleckstrin-homology domain (PH domain)/Phosphotyrosine-binding domain (PTB)"/>
    <property type="match status" value="1"/>
</dbReference>
<evidence type="ECO:0000256" key="1">
    <source>
        <dbReference type="ARBA" id="ARBA00022723"/>
    </source>
</evidence>
<keyword evidence="1" id="KW-0479">Metal-binding</keyword>
<dbReference type="InterPro" id="IPR051765">
    <property type="entry name" value="PH_domain-containing_F"/>
</dbReference>
<evidence type="ECO:0000256" key="5">
    <source>
        <dbReference type="SAM" id="MobiDB-lite"/>
    </source>
</evidence>
<dbReference type="CDD" id="cd01218">
    <property type="entry name" value="PH_Phafin2-like"/>
    <property type="match status" value="1"/>
</dbReference>
<evidence type="ECO:0000256" key="3">
    <source>
        <dbReference type="ARBA" id="ARBA00022833"/>
    </source>
</evidence>